<gene>
    <name evidence="1" type="ORF">B7P43_G14992</name>
</gene>
<dbReference type="Gene3D" id="3.60.10.10">
    <property type="entry name" value="Endonuclease/exonuclease/phosphatase"/>
    <property type="match status" value="1"/>
</dbReference>
<evidence type="ECO:0000313" key="1">
    <source>
        <dbReference type="EMBL" id="PNF40917.1"/>
    </source>
</evidence>
<name>A0A2J7RJB1_9NEOP</name>
<keyword evidence="2" id="KW-1185">Reference proteome</keyword>
<dbReference type="STRING" id="105785.A0A2J7RJB1"/>
<feature type="non-terminal residue" evidence="1">
    <location>
        <position position="1"/>
    </location>
</feature>
<comment type="caution">
    <text evidence="1">The sequence shown here is derived from an EMBL/GenBank/DDBJ whole genome shotgun (WGS) entry which is preliminary data.</text>
</comment>
<dbReference type="InParanoid" id="A0A2J7RJB1"/>
<dbReference type="SUPFAM" id="SSF56219">
    <property type="entry name" value="DNase I-like"/>
    <property type="match status" value="1"/>
</dbReference>
<dbReference type="InterPro" id="IPR036691">
    <property type="entry name" value="Endo/exonu/phosph_ase_sf"/>
</dbReference>
<sequence length="294" mass="34140">SEEISKYELDLAVVQEVRWDRGGTSPAGESIFYYGKENENYELGTGFFVRKRIISTVERVDFVGDRLSYITGRSGRWCDIVVLIVHAPTGVKIRSMKNNLYDELENSLNTYAYFASVWLDMFKPTNRNESLHEIINDNGDRVVNFPASKIVTVKSTHRNFHESTGSYPDGKNHNQFDHILIDTRRRASVLDVRAFRIADCDTDHHLVEETFREILAVNKQTTHRFQMEGFNLKRLKEVEGKEQYRVEISNSFEALEKLETEVDVNKAWETIREDIEMSAKESLGYYGLKKHKLL</sequence>
<dbReference type="EMBL" id="NEVH01002994">
    <property type="protein sequence ID" value="PNF40917.1"/>
    <property type="molecule type" value="Genomic_DNA"/>
</dbReference>
<evidence type="ECO:0008006" key="3">
    <source>
        <dbReference type="Google" id="ProtNLM"/>
    </source>
</evidence>
<evidence type="ECO:0000313" key="2">
    <source>
        <dbReference type="Proteomes" id="UP000235965"/>
    </source>
</evidence>
<proteinExistence type="predicted"/>
<organism evidence="1 2">
    <name type="scientific">Cryptotermes secundus</name>
    <dbReference type="NCBI Taxonomy" id="105785"/>
    <lineage>
        <taxon>Eukaryota</taxon>
        <taxon>Metazoa</taxon>
        <taxon>Ecdysozoa</taxon>
        <taxon>Arthropoda</taxon>
        <taxon>Hexapoda</taxon>
        <taxon>Insecta</taxon>
        <taxon>Pterygota</taxon>
        <taxon>Neoptera</taxon>
        <taxon>Polyneoptera</taxon>
        <taxon>Dictyoptera</taxon>
        <taxon>Blattodea</taxon>
        <taxon>Blattoidea</taxon>
        <taxon>Termitoidae</taxon>
        <taxon>Kalotermitidae</taxon>
        <taxon>Cryptotermitinae</taxon>
        <taxon>Cryptotermes</taxon>
    </lineage>
</organism>
<dbReference type="Proteomes" id="UP000235965">
    <property type="component" value="Unassembled WGS sequence"/>
</dbReference>
<accession>A0A2J7RJB1</accession>
<protein>
    <recommendedName>
        <fullName evidence="3">Endonuclease/exonuclease/phosphatase domain-containing protein</fullName>
    </recommendedName>
</protein>
<dbReference type="AlphaFoldDB" id="A0A2J7RJB1"/>
<reference evidence="1 2" key="1">
    <citation type="submission" date="2017-12" db="EMBL/GenBank/DDBJ databases">
        <title>Hemimetabolous genomes reveal molecular basis of termite eusociality.</title>
        <authorList>
            <person name="Harrison M.C."/>
            <person name="Jongepier E."/>
            <person name="Robertson H.M."/>
            <person name="Arning N."/>
            <person name="Bitard-Feildel T."/>
            <person name="Chao H."/>
            <person name="Childers C.P."/>
            <person name="Dinh H."/>
            <person name="Doddapaneni H."/>
            <person name="Dugan S."/>
            <person name="Gowin J."/>
            <person name="Greiner C."/>
            <person name="Han Y."/>
            <person name="Hu H."/>
            <person name="Hughes D.S.T."/>
            <person name="Huylmans A.-K."/>
            <person name="Kemena C."/>
            <person name="Kremer L.P.M."/>
            <person name="Lee S.L."/>
            <person name="Lopez-Ezquerra A."/>
            <person name="Mallet L."/>
            <person name="Monroy-Kuhn J.M."/>
            <person name="Moser A."/>
            <person name="Murali S.C."/>
            <person name="Muzny D.M."/>
            <person name="Otani S."/>
            <person name="Piulachs M.-D."/>
            <person name="Poelchau M."/>
            <person name="Qu J."/>
            <person name="Schaub F."/>
            <person name="Wada-Katsumata A."/>
            <person name="Worley K.C."/>
            <person name="Xie Q."/>
            <person name="Ylla G."/>
            <person name="Poulsen M."/>
            <person name="Gibbs R.A."/>
            <person name="Schal C."/>
            <person name="Richards S."/>
            <person name="Belles X."/>
            <person name="Korb J."/>
            <person name="Bornberg-Bauer E."/>
        </authorList>
    </citation>
    <scope>NUCLEOTIDE SEQUENCE [LARGE SCALE GENOMIC DNA]</scope>
    <source>
        <tissue evidence="1">Whole body</tissue>
    </source>
</reference>